<evidence type="ECO:0000313" key="4">
    <source>
        <dbReference type="Proteomes" id="UP000183809"/>
    </source>
</evidence>
<reference evidence="3 4" key="1">
    <citation type="submission" date="2016-10" db="EMBL/GenBank/DDBJ databases">
        <title>Proteomics and genomics reveal pathogen-plant mechanisms compatible with a hemibiotrophic lifestyle of Diplodia corticola.</title>
        <authorList>
            <person name="Fernandes I."/>
            <person name="De Jonge R."/>
            <person name="Van De Peer Y."/>
            <person name="Devreese B."/>
            <person name="Alves A."/>
            <person name="Esteves A.C."/>
        </authorList>
    </citation>
    <scope>NUCLEOTIDE SEQUENCE [LARGE SCALE GENOMIC DNA]</scope>
    <source>
        <strain evidence="3 4">CBS 112549</strain>
    </source>
</reference>
<gene>
    <name evidence="3" type="ORF">BKCO1_9500019</name>
</gene>
<sequence length="557" mass="58929">MASPNLPSLPTELIQEITRHLAACSPPSSPCDSSPSPHDGLLSLRQTCRQLHAKTHHPFLDRHFAHRRHLFTEHSLKALVALSSSTYPAITPDTNPNPNPDLAPAVRTLTLSLLPFEHTRDRNAALHDPTSALHVPCPYRRAALAVFLAAQARGRRAGADVALLASALRRLPRLRCLRLRANDPTACWGYRKLGRDLGWPAYMQVGAGGGGAGGGGAILPGTYAFETTLVAVAEAAAGEGDGGGGGAAVPALRELDVEGGLPPSALVLDDRDLVERLRAPLAHVRVLTLFVSLPLRTVVIGGPDHQPAAGAAAATAATGAGVISSADSMGRVPGSSTHFLSLLPNLEVLRLGAARGRTSNLDHFLAEVFSISSTCAVDDVIGSTLKALHLLRLDCRRADVLGPVLRRCPALEYLVLEDGAARASCWRPAMRYAAEGRHPSLVGVLCKRFEVLPDDEDDEEGGDGEDGDGDGTDGGSLVGEGLMTAGGGGGELDGGSWSPFLEYEDGGEAGGAARHLVVDRDDGMDDDTRSGLGERLPWWVFSTKEFWEKERVLFQIR</sequence>
<name>A0A1J9QJN0_9PEZI</name>
<evidence type="ECO:0000313" key="3">
    <source>
        <dbReference type="EMBL" id="OJD29078.1"/>
    </source>
</evidence>
<dbReference type="GeneID" id="31020266"/>
<protein>
    <submittedName>
        <fullName evidence="3">F-box domain cyclin-like protein</fullName>
    </submittedName>
</protein>
<proteinExistence type="predicted"/>
<feature type="domain" description="Spondin" evidence="2">
    <location>
        <begin position="1"/>
        <end position="30"/>
    </location>
</feature>
<organism evidence="3 4">
    <name type="scientific">Diplodia corticola</name>
    <dbReference type="NCBI Taxonomy" id="236234"/>
    <lineage>
        <taxon>Eukaryota</taxon>
        <taxon>Fungi</taxon>
        <taxon>Dikarya</taxon>
        <taxon>Ascomycota</taxon>
        <taxon>Pezizomycotina</taxon>
        <taxon>Dothideomycetes</taxon>
        <taxon>Dothideomycetes incertae sedis</taxon>
        <taxon>Botryosphaeriales</taxon>
        <taxon>Botryosphaeriaceae</taxon>
        <taxon>Diplodia</taxon>
    </lineage>
</organism>
<feature type="compositionally biased region" description="Gly residues" evidence="1">
    <location>
        <begin position="472"/>
        <end position="485"/>
    </location>
</feature>
<keyword evidence="4" id="KW-1185">Reference proteome</keyword>
<evidence type="ECO:0000256" key="1">
    <source>
        <dbReference type="SAM" id="MobiDB-lite"/>
    </source>
</evidence>
<dbReference type="RefSeq" id="XP_020125338.1">
    <property type="nucleotide sequence ID" value="XM_020280002.1"/>
</dbReference>
<feature type="compositionally biased region" description="Acidic residues" evidence="1">
    <location>
        <begin position="454"/>
        <end position="471"/>
    </location>
</feature>
<dbReference type="AlphaFoldDB" id="A0A1J9QJN0"/>
<dbReference type="InterPro" id="IPR009465">
    <property type="entry name" value="Spondin_N"/>
</dbReference>
<dbReference type="STRING" id="236234.A0A1J9QJN0"/>
<dbReference type="EMBL" id="MNUE01000095">
    <property type="protein sequence ID" value="OJD29078.1"/>
    <property type="molecule type" value="Genomic_DNA"/>
</dbReference>
<feature type="region of interest" description="Disordered" evidence="1">
    <location>
        <begin position="454"/>
        <end position="485"/>
    </location>
</feature>
<dbReference type="OrthoDB" id="10261563at2759"/>
<dbReference type="PROSITE" id="PS51020">
    <property type="entry name" value="SPONDIN"/>
    <property type="match status" value="1"/>
</dbReference>
<evidence type="ECO:0000259" key="2">
    <source>
        <dbReference type="PROSITE" id="PS51020"/>
    </source>
</evidence>
<dbReference type="Proteomes" id="UP000183809">
    <property type="component" value="Unassembled WGS sequence"/>
</dbReference>
<comment type="caution">
    <text evidence="3">The sequence shown here is derived from an EMBL/GenBank/DDBJ whole genome shotgun (WGS) entry which is preliminary data.</text>
</comment>
<accession>A0A1J9QJN0</accession>